<dbReference type="PRINTS" id="PR00310">
    <property type="entry name" value="ANTIPRLFBTG1"/>
</dbReference>
<feature type="compositionally biased region" description="Basic and acidic residues" evidence="3">
    <location>
        <begin position="22"/>
        <end position="32"/>
    </location>
</feature>
<keyword evidence="2" id="KW-0597">Phosphoprotein</keyword>
<feature type="region of interest" description="Disordered" evidence="3">
    <location>
        <begin position="295"/>
        <end position="323"/>
    </location>
</feature>
<dbReference type="PROSITE" id="PS01203">
    <property type="entry name" value="BTG_2"/>
    <property type="match status" value="1"/>
</dbReference>
<dbReference type="InterPro" id="IPR015676">
    <property type="entry name" value="Tob1/2"/>
</dbReference>
<dbReference type="InterPro" id="IPR036054">
    <property type="entry name" value="BTG-like_sf"/>
</dbReference>
<accession>A0A2U9CKX6</accession>
<comment type="similarity">
    <text evidence="1">Belongs to the BTG family.</text>
</comment>
<protein>
    <submittedName>
        <fullName evidence="5">Tob1</fullName>
    </submittedName>
</protein>
<dbReference type="GO" id="GO:0003714">
    <property type="term" value="F:transcription corepressor activity"/>
    <property type="evidence" value="ECO:0007669"/>
    <property type="project" value="TreeGrafter"/>
</dbReference>
<dbReference type="FunFam" id="3.90.640.90:FF:000001">
    <property type="entry name" value="TOB1 isoform 1"/>
    <property type="match status" value="1"/>
</dbReference>
<dbReference type="GO" id="GO:0005737">
    <property type="term" value="C:cytoplasm"/>
    <property type="evidence" value="ECO:0007669"/>
    <property type="project" value="TreeGrafter"/>
</dbReference>
<dbReference type="Gene3D" id="3.90.640.90">
    <property type="entry name" value="Anti-proliferative protein, N-terminal domain"/>
    <property type="match status" value="1"/>
</dbReference>
<reference evidence="5 6" key="1">
    <citation type="submission" date="2017-12" db="EMBL/GenBank/DDBJ databases">
        <title>Integrating genomic resources of turbot (Scophthalmus maximus) in depth evaluation of genetic and physical mapping variation across individuals.</title>
        <authorList>
            <person name="Martinez P."/>
        </authorList>
    </citation>
    <scope>NUCLEOTIDE SEQUENCE [LARGE SCALE GENOMIC DNA]</scope>
</reference>
<evidence type="ECO:0000256" key="2">
    <source>
        <dbReference type="ARBA" id="ARBA00022553"/>
    </source>
</evidence>
<dbReference type="PANTHER" id="PTHR17537">
    <property type="entry name" value="TRANSDUCER OF ERBB2 TOB"/>
    <property type="match status" value="1"/>
</dbReference>
<dbReference type="SMART" id="SM00099">
    <property type="entry name" value="btg1"/>
    <property type="match status" value="1"/>
</dbReference>
<feature type="compositionally biased region" description="Polar residues" evidence="3">
    <location>
        <begin position="345"/>
        <end position="365"/>
    </location>
</feature>
<dbReference type="InterPro" id="IPR002087">
    <property type="entry name" value="Anti_prolifrtn"/>
</dbReference>
<dbReference type="EMBL" id="CP026260">
    <property type="protein sequence ID" value="AWP17254.1"/>
    <property type="molecule type" value="Genomic_DNA"/>
</dbReference>
<evidence type="ECO:0000259" key="4">
    <source>
        <dbReference type="PROSITE" id="PS01203"/>
    </source>
</evidence>
<evidence type="ECO:0000313" key="6">
    <source>
        <dbReference type="Proteomes" id="UP000246464"/>
    </source>
</evidence>
<name>A0A2U9CKX6_SCOMX</name>
<evidence type="ECO:0000256" key="1">
    <source>
        <dbReference type="ARBA" id="ARBA00007989"/>
    </source>
</evidence>
<gene>
    <name evidence="5" type="ORF">SMAX5B_020223</name>
</gene>
<sequence>METRYWVLTSASRITTSSVSVAEDHYKNKPERTPVGARRTSAADSHVSRQRRYDARSSEDLKRPCIVLLSLSRQTNLRIATLDFASPNVGLAVGNDLDSDPAAGRIFALATSTLGVPFRRADRCCLGALCGAHKKRLCEGGKKRTVLATEAAMQLEIQVALNFIISYLYNKLPRRRVNIFGEELERQLKKKYEGHWYLDKPYKGSGFRCIHVGEKVDPVVELAAKESGLDIDDVRNNLPQDLSVWIDPFEVSYQIGEKGPVKVLYVDDNNENGSELDKEIKNSFNPEAQVFMPISDPVGASSESSSPSPPFGQSAAVSPSFMPRSTQPLTFTTATFAATKFGSTKMKSSGRCNNSGSSKAARSSPTNNLGLNVNTLLKQKAISTSMHSLYGLGQQQQQQQQKASALSPNAKEFVFPSLQGQASPGAVFPGEGSLGLGPLPYNNAFDMFAAYGSLNDKSLMDGLNFSLSNMQYSNQQFQPVMAN</sequence>
<feature type="region of interest" description="Disordered" evidence="3">
    <location>
        <begin position="22"/>
        <end position="56"/>
    </location>
</feature>
<dbReference type="PANTHER" id="PTHR17537:SF6">
    <property type="entry name" value="PROTEIN TOB1"/>
    <property type="match status" value="1"/>
</dbReference>
<dbReference type="AlphaFoldDB" id="A0A2U9CKX6"/>
<proteinExistence type="inferred from homology"/>
<dbReference type="STRING" id="52904.ENSSMAP00000005689"/>
<evidence type="ECO:0000313" key="5">
    <source>
        <dbReference type="EMBL" id="AWP17254.1"/>
    </source>
</evidence>
<evidence type="ECO:0000256" key="3">
    <source>
        <dbReference type="SAM" id="MobiDB-lite"/>
    </source>
</evidence>
<dbReference type="Proteomes" id="UP000246464">
    <property type="component" value="Chromosome 18"/>
</dbReference>
<keyword evidence="6" id="KW-1185">Reference proteome</keyword>
<organism evidence="5 6">
    <name type="scientific">Scophthalmus maximus</name>
    <name type="common">Turbot</name>
    <name type="synonym">Psetta maxima</name>
    <dbReference type="NCBI Taxonomy" id="52904"/>
    <lineage>
        <taxon>Eukaryota</taxon>
        <taxon>Metazoa</taxon>
        <taxon>Chordata</taxon>
        <taxon>Craniata</taxon>
        <taxon>Vertebrata</taxon>
        <taxon>Euteleostomi</taxon>
        <taxon>Actinopterygii</taxon>
        <taxon>Neopterygii</taxon>
        <taxon>Teleostei</taxon>
        <taxon>Neoteleostei</taxon>
        <taxon>Acanthomorphata</taxon>
        <taxon>Carangaria</taxon>
        <taxon>Pleuronectiformes</taxon>
        <taxon>Pleuronectoidei</taxon>
        <taxon>Scophthalmidae</taxon>
        <taxon>Scophthalmus</taxon>
    </lineage>
</organism>
<dbReference type="GO" id="GO:0005634">
    <property type="term" value="C:nucleus"/>
    <property type="evidence" value="ECO:0007669"/>
    <property type="project" value="TreeGrafter"/>
</dbReference>
<dbReference type="Pfam" id="PF07742">
    <property type="entry name" value="BTG"/>
    <property type="match status" value="1"/>
</dbReference>
<feature type="region of interest" description="Disordered" evidence="3">
    <location>
        <begin position="344"/>
        <end position="370"/>
    </location>
</feature>
<dbReference type="SUPFAM" id="SSF160696">
    <property type="entry name" value="BTG domain-like"/>
    <property type="match status" value="1"/>
</dbReference>
<feature type="domain" description="Anti-proliferative protein" evidence="4">
    <location>
        <begin position="238"/>
        <end position="257"/>
    </location>
</feature>